<organism evidence="2 3">
    <name type="scientific">Nesidiocoris tenuis</name>
    <dbReference type="NCBI Taxonomy" id="355587"/>
    <lineage>
        <taxon>Eukaryota</taxon>
        <taxon>Metazoa</taxon>
        <taxon>Ecdysozoa</taxon>
        <taxon>Arthropoda</taxon>
        <taxon>Hexapoda</taxon>
        <taxon>Insecta</taxon>
        <taxon>Pterygota</taxon>
        <taxon>Neoptera</taxon>
        <taxon>Paraneoptera</taxon>
        <taxon>Hemiptera</taxon>
        <taxon>Heteroptera</taxon>
        <taxon>Panheteroptera</taxon>
        <taxon>Cimicomorpha</taxon>
        <taxon>Miridae</taxon>
        <taxon>Dicyphina</taxon>
        <taxon>Nesidiocoris</taxon>
    </lineage>
</organism>
<feature type="region of interest" description="Disordered" evidence="1">
    <location>
        <begin position="29"/>
        <end position="78"/>
    </location>
</feature>
<accession>A0ABN7AJ19</accession>
<feature type="compositionally biased region" description="Low complexity" evidence="1">
    <location>
        <begin position="230"/>
        <end position="251"/>
    </location>
</feature>
<feature type="compositionally biased region" description="Basic residues" evidence="1">
    <location>
        <begin position="256"/>
        <end position="269"/>
    </location>
</feature>
<sequence length="269" mass="29763">MEEHHQPSPKPERVFTFLSQDEVEKLKQEEEKKIASMTKSDLSAWSQADEDIEGEDLSPEIETQTTSINKPANPLDGLISMGSIRTAKAERRMKEKLIKEGLLSDDDEKDLSPAEQRALKAEKRAAWRQARLKSLEQDALQAQMVIKKMSEMIDGKNVSEEDGDPTVINNNTAPPDHENNVIDVEMTREKIISLELSTPEKSDGAADSGDVCQATADDCDDDEAGEDEPTTPTTTEDGTTNAEDGTTAGGNLASLNRRKKKRRSKKSKH</sequence>
<dbReference type="Proteomes" id="UP001307889">
    <property type="component" value="Chromosome 3"/>
</dbReference>
<feature type="compositionally biased region" description="Basic and acidic residues" evidence="1">
    <location>
        <begin position="194"/>
        <end position="204"/>
    </location>
</feature>
<dbReference type="EMBL" id="AP028911">
    <property type="protein sequence ID" value="BES92255.1"/>
    <property type="molecule type" value="Genomic_DNA"/>
</dbReference>
<evidence type="ECO:0000256" key="1">
    <source>
        <dbReference type="SAM" id="MobiDB-lite"/>
    </source>
</evidence>
<keyword evidence="3" id="KW-1185">Reference proteome</keyword>
<feature type="region of interest" description="Disordered" evidence="1">
    <location>
        <begin position="194"/>
        <end position="269"/>
    </location>
</feature>
<reference evidence="2 3" key="1">
    <citation type="submission" date="2023-09" db="EMBL/GenBank/DDBJ databases">
        <title>Nesidiocoris tenuis whole genome shotgun sequence.</title>
        <authorList>
            <person name="Shibata T."/>
            <person name="Shimoda M."/>
            <person name="Kobayashi T."/>
            <person name="Uehara T."/>
        </authorList>
    </citation>
    <scope>NUCLEOTIDE SEQUENCE [LARGE SCALE GENOMIC DNA]</scope>
    <source>
        <strain evidence="2 3">Japan</strain>
    </source>
</reference>
<feature type="compositionally biased region" description="Polar residues" evidence="1">
    <location>
        <begin position="37"/>
        <end position="46"/>
    </location>
</feature>
<feature type="compositionally biased region" description="Acidic residues" evidence="1">
    <location>
        <begin position="217"/>
        <end position="229"/>
    </location>
</feature>
<proteinExistence type="predicted"/>
<feature type="compositionally biased region" description="Acidic residues" evidence="1">
    <location>
        <begin position="48"/>
        <end position="59"/>
    </location>
</feature>
<feature type="compositionally biased region" description="Polar residues" evidence="1">
    <location>
        <begin position="61"/>
        <end position="70"/>
    </location>
</feature>
<gene>
    <name evidence="2" type="ORF">NTJ_05060</name>
</gene>
<protein>
    <submittedName>
        <fullName evidence="2">PDZ domain (Also known as DHR or GLGF)</fullName>
    </submittedName>
</protein>
<evidence type="ECO:0000313" key="2">
    <source>
        <dbReference type="EMBL" id="BES92255.1"/>
    </source>
</evidence>
<feature type="region of interest" description="Disordered" evidence="1">
    <location>
        <begin position="154"/>
        <end position="182"/>
    </location>
</feature>
<name>A0ABN7AJ19_9HEMI</name>
<evidence type="ECO:0000313" key="3">
    <source>
        <dbReference type="Proteomes" id="UP001307889"/>
    </source>
</evidence>